<accession>A0ABY4BMQ0</accession>
<sequence>MKKWISYLLICTYLLTFPEARQILKFPTFVEHFISHKLTDPATTIYSFIKMHYLDAPVKDADYAQDQKLPFKTHDISVSAFSITTPPKKVEFNFEHKCPNIEEQHTFAYSESFYPSVFQKIWQPPKI</sequence>
<proteinExistence type="predicted"/>
<gene>
    <name evidence="1" type="ORF">MTP09_08960</name>
</gene>
<evidence type="ECO:0000313" key="2">
    <source>
        <dbReference type="Proteomes" id="UP000831460"/>
    </source>
</evidence>
<dbReference type="RefSeq" id="WP_243548057.1">
    <property type="nucleotide sequence ID" value="NZ_CP094532.1"/>
</dbReference>
<dbReference type="EMBL" id="CP094532">
    <property type="protein sequence ID" value="UOE40049.1"/>
    <property type="molecule type" value="Genomic_DNA"/>
</dbReference>
<reference evidence="1 2" key="1">
    <citation type="submission" date="2022-03" db="EMBL/GenBank/DDBJ databases">
        <title>Chryseobacterium sp. isolated from particulate matters in swine house.</title>
        <authorList>
            <person name="Won M."/>
            <person name="Kim S.-J."/>
            <person name="Kwon S.-W."/>
        </authorList>
    </citation>
    <scope>NUCLEOTIDE SEQUENCE [LARGE SCALE GENOMIC DNA]</scope>
    <source>
        <strain evidence="1 2">SC2-2</strain>
    </source>
</reference>
<evidence type="ECO:0000313" key="1">
    <source>
        <dbReference type="EMBL" id="UOE40049.1"/>
    </source>
</evidence>
<dbReference type="Proteomes" id="UP000831460">
    <property type="component" value="Chromosome"/>
</dbReference>
<protein>
    <submittedName>
        <fullName evidence="1">Uncharacterized protein</fullName>
    </submittedName>
</protein>
<name>A0ABY4BMQ0_9FLAO</name>
<organism evidence="1 2">
    <name type="scientific">Chryseobacterium suipulveris</name>
    <dbReference type="NCBI Taxonomy" id="2929800"/>
    <lineage>
        <taxon>Bacteria</taxon>
        <taxon>Pseudomonadati</taxon>
        <taxon>Bacteroidota</taxon>
        <taxon>Flavobacteriia</taxon>
        <taxon>Flavobacteriales</taxon>
        <taxon>Weeksellaceae</taxon>
        <taxon>Chryseobacterium group</taxon>
        <taxon>Chryseobacterium</taxon>
    </lineage>
</organism>
<keyword evidence="2" id="KW-1185">Reference proteome</keyword>